<sequence length="57" mass="6360">GITESEKRFIIIQVVHYRGQDVAMLDNGLIGTYETGIERMKKENGDGVLSNLVPVVR</sequence>
<organism evidence="1">
    <name type="scientific">marine sediment metagenome</name>
    <dbReference type="NCBI Taxonomy" id="412755"/>
    <lineage>
        <taxon>unclassified sequences</taxon>
        <taxon>metagenomes</taxon>
        <taxon>ecological metagenomes</taxon>
    </lineage>
</organism>
<gene>
    <name evidence="1" type="ORF">S01H4_62626</name>
</gene>
<feature type="non-terminal residue" evidence="1">
    <location>
        <position position="1"/>
    </location>
</feature>
<evidence type="ECO:0000313" key="1">
    <source>
        <dbReference type="EMBL" id="GAH07476.1"/>
    </source>
</evidence>
<proteinExistence type="predicted"/>
<dbReference type="EMBL" id="BART01037424">
    <property type="protein sequence ID" value="GAH07476.1"/>
    <property type="molecule type" value="Genomic_DNA"/>
</dbReference>
<dbReference type="AlphaFoldDB" id="X1CGR3"/>
<name>X1CGR3_9ZZZZ</name>
<reference evidence="1" key="1">
    <citation type="journal article" date="2014" name="Front. Microbiol.">
        <title>High frequency of phylogenetically diverse reductive dehalogenase-homologous genes in deep subseafloor sedimentary metagenomes.</title>
        <authorList>
            <person name="Kawai M."/>
            <person name="Futagami T."/>
            <person name="Toyoda A."/>
            <person name="Takaki Y."/>
            <person name="Nishi S."/>
            <person name="Hori S."/>
            <person name="Arai W."/>
            <person name="Tsubouchi T."/>
            <person name="Morono Y."/>
            <person name="Uchiyama I."/>
            <person name="Ito T."/>
            <person name="Fujiyama A."/>
            <person name="Inagaki F."/>
            <person name="Takami H."/>
        </authorList>
    </citation>
    <scope>NUCLEOTIDE SEQUENCE</scope>
    <source>
        <strain evidence="1">Expedition CK06-06</strain>
    </source>
</reference>
<protein>
    <submittedName>
        <fullName evidence="1">Uncharacterized protein</fullName>
    </submittedName>
</protein>
<accession>X1CGR3</accession>
<comment type="caution">
    <text evidence="1">The sequence shown here is derived from an EMBL/GenBank/DDBJ whole genome shotgun (WGS) entry which is preliminary data.</text>
</comment>